<evidence type="ECO:0000313" key="3">
    <source>
        <dbReference type="EMBL" id="OBA19379.1"/>
    </source>
</evidence>
<evidence type="ECO:0000259" key="2">
    <source>
        <dbReference type="PROSITE" id="PS50048"/>
    </source>
</evidence>
<feature type="region of interest" description="Disordered" evidence="1">
    <location>
        <begin position="1"/>
        <end position="78"/>
    </location>
</feature>
<feature type="compositionally biased region" description="Basic and acidic residues" evidence="1">
    <location>
        <begin position="17"/>
        <end position="26"/>
    </location>
</feature>
<feature type="compositionally biased region" description="Polar residues" evidence="1">
    <location>
        <begin position="29"/>
        <end position="65"/>
    </location>
</feature>
<reference evidence="3 4" key="1">
    <citation type="submission" date="2016-05" db="EMBL/GenBank/DDBJ databases">
        <title>Comparative genomics of biotechnologically important yeasts.</title>
        <authorList>
            <consortium name="DOE Joint Genome Institute"/>
            <person name="Riley R."/>
            <person name="Haridas S."/>
            <person name="Wolfe K.H."/>
            <person name="Lopes M.R."/>
            <person name="Hittinger C.T."/>
            <person name="Goker M."/>
            <person name="Salamov A."/>
            <person name="Wisecaver J."/>
            <person name="Long T.M."/>
            <person name="Aerts A.L."/>
            <person name="Barry K."/>
            <person name="Choi C."/>
            <person name="Clum A."/>
            <person name="Coughlan A.Y."/>
            <person name="Deshpande S."/>
            <person name="Douglass A.P."/>
            <person name="Hanson S.J."/>
            <person name="Klenk H.-P."/>
            <person name="LaButti K."/>
            <person name="Lapidus A."/>
            <person name="Lindquist E."/>
            <person name="Lipzen A."/>
            <person name="Meier-kolthoff J.P."/>
            <person name="Ohm R.A."/>
            <person name="Otillar R.P."/>
            <person name="Pangilinan J."/>
            <person name="Peng Y."/>
            <person name="Rokas A."/>
            <person name="Rosa C.A."/>
            <person name="Scheuner C."/>
            <person name="Sibirny A.A."/>
            <person name="Slot J.C."/>
            <person name="Stielow J.B."/>
            <person name="Sun H."/>
            <person name="Kurtzman C.P."/>
            <person name="Blackwell M."/>
            <person name="Grigoriev I.V."/>
            <person name="Jeffries T.W."/>
        </authorList>
    </citation>
    <scope>NUCLEOTIDE SEQUENCE [LARGE SCALE GENOMIC DNA]</scope>
    <source>
        <strain evidence="3 4">NRRL YB-4993</strain>
    </source>
</reference>
<dbReference type="PANTHER" id="PTHR47657:SF7">
    <property type="entry name" value="STEROL REGULATORY ELEMENT-BINDING PROTEIN ECM22"/>
    <property type="match status" value="1"/>
</dbReference>
<dbReference type="STRING" id="869754.A0A1A0H5K9"/>
<dbReference type="PROSITE" id="PS00463">
    <property type="entry name" value="ZN2_CY6_FUNGAL_1"/>
    <property type="match status" value="1"/>
</dbReference>
<dbReference type="Proteomes" id="UP000092555">
    <property type="component" value="Unassembled WGS sequence"/>
</dbReference>
<dbReference type="RefSeq" id="XP_018709911.1">
    <property type="nucleotide sequence ID" value="XM_018854405.1"/>
</dbReference>
<dbReference type="AlphaFoldDB" id="A0A1A0H5K9"/>
<dbReference type="InterPro" id="IPR052400">
    <property type="entry name" value="Zn2-C6_fungal_TF"/>
</dbReference>
<protein>
    <recommendedName>
        <fullName evidence="2">Zn(2)-C6 fungal-type domain-containing protein</fullName>
    </recommendedName>
</protein>
<dbReference type="OrthoDB" id="1924260at2759"/>
<feature type="region of interest" description="Disordered" evidence="1">
    <location>
        <begin position="129"/>
        <end position="207"/>
    </location>
</feature>
<evidence type="ECO:0000313" key="4">
    <source>
        <dbReference type="Proteomes" id="UP000092555"/>
    </source>
</evidence>
<feature type="domain" description="Zn(2)-C6 fungal-type" evidence="2">
    <location>
        <begin position="83"/>
        <end position="113"/>
    </location>
</feature>
<dbReference type="CDD" id="cd00067">
    <property type="entry name" value="GAL4"/>
    <property type="match status" value="1"/>
</dbReference>
<dbReference type="PANTHER" id="PTHR47657">
    <property type="entry name" value="STEROL REGULATORY ELEMENT-BINDING PROTEIN ECM22"/>
    <property type="match status" value="1"/>
</dbReference>
<name>A0A1A0H5K9_9ASCO</name>
<feature type="compositionally biased region" description="Pro residues" evidence="1">
    <location>
        <begin position="198"/>
        <end position="207"/>
    </location>
</feature>
<feature type="compositionally biased region" description="Basic and acidic residues" evidence="1">
    <location>
        <begin position="133"/>
        <end position="153"/>
    </location>
</feature>
<feature type="region of interest" description="Disordered" evidence="1">
    <location>
        <begin position="427"/>
        <end position="464"/>
    </location>
</feature>
<dbReference type="GeneID" id="30027381"/>
<comment type="caution">
    <text evidence="3">The sequence shown here is derived from an EMBL/GenBank/DDBJ whole genome shotgun (WGS) entry which is preliminary data.</text>
</comment>
<dbReference type="SUPFAM" id="SSF57701">
    <property type="entry name" value="Zn2/Cys6 DNA-binding domain"/>
    <property type="match status" value="1"/>
</dbReference>
<accession>A0A1A0H5K9</accession>
<gene>
    <name evidence="3" type="ORF">METBIDRAFT_13669</name>
</gene>
<dbReference type="InterPro" id="IPR036864">
    <property type="entry name" value="Zn2-C6_fun-type_DNA-bd_sf"/>
</dbReference>
<dbReference type="Pfam" id="PF00172">
    <property type="entry name" value="Zn_clus"/>
    <property type="match status" value="1"/>
</dbReference>
<dbReference type="Gene3D" id="4.10.240.10">
    <property type="entry name" value="Zn(2)-C6 fungal-type DNA-binding domain"/>
    <property type="match status" value="1"/>
</dbReference>
<dbReference type="GO" id="GO:0000981">
    <property type="term" value="F:DNA-binding transcription factor activity, RNA polymerase II-specific"/>
    <property type="evidence" value="ECO:0007669"/>
    <property type="project" value="InterPro"/>
</dbReference>
<feature type="compositionally biased region" description="Low complexity" evidence="1">
    <location>
        <begin position="181"/>
        <end position="197"/>
    </location>
</feature>
<feature type="compositionally biased region" description="Basic and acidic residues" evidence="1">
    <location>
        <begin position="429"/>
        <end position="457"/>
    </location>
</feature>
<dbReference type="PROSITE" id="PS50048">
    <property type="entry name" value="ZN2_CY6_FUNGAL_2"/>
    <property type="match status" value="1"/>
</dbReference>
<sequence length="464" mass="50060">MDVFSSALKNPLPPARKRSDQQKSELAETLNSLSEPSPYEPTSRTVSTYAPNGQTASQYGDQSQARDSKKKNLRRRHRNSHLGCGICKKRRIKCDEHLPQCFNCLKGRLHCAYLNLDAPAQTALRLAQQNQSLRDEREEELSPKQEEKPRPYKDAPVGPRLHPPLYPSVISPPTDPVPAYANNPPTASSSGASAANNPVPPKSMGPPVPMQAPLSMMHSMYVPVYQLQQMSSAMPYPQPPMQVMPGQQAQTIMYLPEQMPIQYASQHISGTTAPGMSAPSYACYPAPAHSFNHQYEGHPSSGYMMPMQGQYGLSAPRPESGAYYAYSAQTPEVMVSAPKSGILAISVPSQLVLVTHDSPSSSVTSVTGDKADALSATSLTRVVGHPAESSIPLASLLPASLGPSPLLPSMIGVPEISKNASIKLAPIGGKHDASRHDPSKHDPSETESVTKETEKISSIKMLLS</sequence>
<feature type="compositionally biased region" description="Basic residues" evidence="1">
    <location>
        <begin position="68"/>
        <end position="78"/>
    </location>
</feature>
<keyword evidence="4" id="KW-1185">Reference proteome</keyword>
<organism evidence="3 4">
    <name type="scientific">Metschnikowia bicuspidata var. bicuspidata NRRL YB-4993</name>
    <dbReference type="NCBI Taxonomy" id="869754"/>
    <lineage>
        <taxon>Eukaryota</taxon>
        <taxon>Fungi</taxon>
        <taxon>Dikarya</taxon>
        <taxon>Ascomycota</taxon>
        <taxon>Saccharomycotina</taxon>
        <taxon>Pichiomycetes</taxon>
        <taxon>Metschnikowiaceae</taxon>
        <taxon>Metschnikowia</taxon>
    </lineage>
</organism>
<dbReference type="GO" id="GO:0008270">
    <property type="term" value="F:zinc ion binding"/>
    <property type="evidence" value="ECO:0007669"/>
    <property type="project" value="InterPro"/>
</dbReference>
<dbReference type="SMART" id="SM00066">
    <property type="entry name" value="GAL4"/>
    <property type="match status" value="1"/>
</dbReference>
<dbReference type="EMBL" id="LXTC01000007">
    <property type="protein sequence ID" value="OBA19379.1"/>
    <property type="molecule type" value="Genomic_DNA"/>
</dbReference>
<proteinExistence type="predicted"/>
<evidence type="ECO:0000256" key="1">
    <source>
        <dbReference type="SAM" id="MobiDB-lite"/>
    </source>
</evidence>
<dbReference type="InterPro" id="IPR001138">
    <property type="entry name" value="Zn2Cys6_DnaBD"/>
</dbReference>